<dbReference type="InterPro" id="IPR017927">
    <property type="entry name" value="FAD-bd_FR_type"/>
</dbReference>
<dbReference type="PROSITE" id="PS51085">
    <property type="entry name" value="2FE2S_FER_2"/>
    <property type="match status" value="1"/>
</dbReference>
<dbReference type="InterPro" id="IPR006058">
    <property type="entry name" value="2Fe2S_fd_BS"/>
</dbReference>
<gene>
    <name evidence="3" type="ORF">ACGSLL_01665</name>
</gene>
<name>A0ABW7D4P7_9PSED</name>
<evidence type="ECO:0000259" key="1">
    <source>
        <dbReference type="PROSITE" id="PS51085"/>
    </source>
</evidence>
<dbReference type="RefSeq" id="WP_394502531.1">
    <property type="nucleotide sequence ID" value="NZ_JBIEIL010000001.1"/>
</dbReference>
<feature type="domain" description="FAD-binding FR-type" evidence="2">
    <location>
        <begin position="331"/>
        <end position="434"/>
    </location>
</feature>
<sequence length="685" mass="75450">MNPVADAAEPSPWHDGELALQRSVGAVEIMAGPGQRQMARTWMPDQHRDFYAQLPFIVVGAVDPQGEPWATIRCGQPGFLSSPNPETLHMAIAREPTDPAESGINEGDAIGLLGIELHTRRRNRMNGIVLRQGDDSFAVTVSQAYGNCPRYINLRQFSFTDEPVGGVSETTTLDARARELISTADCFYVASYIVRDGARQVDVSHRGGKPGFVRIDEEGVLTIPDFSGNLFFNTLGNMLVNPRAGLTFIDFDSGDLLQMNGHSEIILDSPEIAAFQGVERLWRFTPQRIIHRQKAIPLRWASVAEGDSPNSLMTGSWAQAAERLKAEALRDTWRWLRLVRVVDESQSIRSFYFESTDGAALPRFSAGQHLPLRLQLDGQKAPAIRTYSLSSAPSDDFVRISVKRDGSVSSHLHAHFRPGDTIEARAPQGHFTVDPTQRRPLVLIAAGVGVTPLLSMLREVIYEGRRINRIRPTWFVQSARSVADLAFGEEISELARLGGDKVRVLRLISQPETDAREGEGFELAGRIDLQVLKNLLPLDDYDFYLCGPGAFTQALYDGLRTLRIHDERIHAETFGPSTLVRDLETLVPAQQQVAKSSEPVKVLFSGSGKEARWMPDSGTLLQLAESRGLSPEFSCRGGSCGTCKTRLVSGQVHYLNMPAETLAEGEVLICCSVPAQGSETLVLEI</sequence>
<feature type="domain" description="2Fe-2S ferredoxin-type" evidence="1">
    <location>
        <begin position="598"/>
        <end position="685"/>
    </location>
</feature>
<dbReference type="InterPro" id="IPR012349">
    <property type="entry name" value="Split_barrel_FMN-bd"/>
</dbReference>
<dbReference type="InterPro" id="IPR001041">
    <property type="entry name" value="2Fe-2S_ferredoxin-type"/>
</dbReference>
<accession>A0ABW7D4P7</accession>
<dbReference type="InterPro" id="IPR017938">
    <property type="entry name" value="Riboflavin_synthase-like_b-brl"/>
</dbReference>
<dbReference type="Gene3D" id="3.40.50.80">
    <property type="entry name" value="Nucleotide-binding domain of ferredoxin-NADP reductase (FNR) module"/>
    <property type="match status" value="1"/>
</dbReference>
<dbReference type="SUPFAM" id="SSF50475">
    <property type="entry name" value="FMN-binding split barrel"/>
    <property type="match status" value="1"/>
</dbReference>
<protein>
    <submittedName>
        <fullName evidence="3">Pyridoxamine 5'-phosphate oxidase family protein</fullName>
    </submittedName>
</protein>
<dbReference type="PROSITE" id="PS00197">
    <property type="entry name" value="2FE2S_FER_1"/>
    <property type="match status" value="1"/>
</dbReference>
<dbReference type="EMBL" id="JBIEIL010000001">
    <property type="protein sequence ID" value="MFG6203046.1"/>
    <property type="molecule type" value="Genomic_DNA"/>
</dbReference>
<dbReference type="PANTHER" id="PTHR42815:SF2">
    <property type="entry name" value="FAD-BINDING, PUTATIVE (AFU_ORTHOLOGUE AFUA_6G07600)-RELATED"/>
    <property type="match status" value="1"/>
</dbReference>
<dbReference type="InterPro" id="IPR036010">
    <property type="entry name" value="2Fe-2S_ferredoxin-like_sf"/>
</dbReference>
<proteinExistence type="predicted"/>
<organism evidence="3 4">
    <name type="scientific">Pseudomonas retamae</name>
    <dbReference type="NCBI Taxonomy" id="702110"/>
    <lineage>
        <taxon>Bacteria</taxon>
        <taxon>Pseudomonadati</taxon>
        <taxon>Pseudomonadota</taxon>
        <taxon>Gammaproteobacteria</taxon>
        <taxon>Pseudomonadales</taxon>
        <taxon>Pseudomonadaceae</taxon>
        <taxon>Pseudomonas</taxon>
    </lineage>
</organism>
<dbReference type="Pfam" id="PF00111">
    <property type="entry name" value="Fer2"/>
    <property type="match status" value="1"/>
</dbReference>
<evidence type="ECO:0000313" key="3">
    <source>
        <dbReference type="EMBL" id="MFG6203046.1"/>
    </source>
</evidence>
<dbReference type="InterPro" id="IPR012675">
    <property type="entry name" value="Beta-grasp_dom_sf"/>
</dbReference>
<dbReference type="Gene3D" id="2.30.110.10">
    <property type="entry name" value="Electron Transport, Fmn-binding Protein, Chain A"/>
    <property type="match status" value="1"/>
</dbReference>
<evidence type="ECO:0000313" key="4">
    <source>
        <dbReference type="Proteomes" id="UP001605918"/>
    </source>
</evidence>
<comment type="caution">
    <text evidence="3">The sequence shown here is derived from an EMBL/GenBank/DDBJ whole genome shotgun (WGS) entry which is preliminary data.</text>
</comment>
<dbReference type="Gene3D" id="2.40.30.10">
    <property type="entry name" value="Translation factors"/>
    <property type="match status" value="1"/>
</dbReference>
<dbReference type="Pfam" id="PF00970">
    <property type="entry name" value="FAD_binding_6"/>
    <property type="match status" value="1"/>
</dbReference>
<reference evidence="3 4" key="1">
    <citation type="submission" date="2024-10" db="EMBL/GenBank/DDBJ databases">
        <title>Whole genome of Pseudomonas sp Strain RB5.</title>
        <authorList>
            <person name="Selami N."/>
        </authorList>
    </citation>
    <scope>NUCLEOTIDE SEQUENCE [LARGE SCALE GENOMIC DNA]</scope>
    <source>
        <strain evidence="3 4">RB5</strain>
    </source>
</reference>
<dbReference type="InterPro" id="IPR001433">
    <property type="entry name" value="OxRdtase_FAD/NAD-bd"/>
</dbReference>
<dbReference type="Pfam" id="PF00175">
    <property type="entry name" value="NAD_binding_1"/>
    <property type="match status" value="1"/>
</dbReference>
<dbReference type="SUPFAM" id="SSF52343">
    <property type="entry name" value="Ferredoxin reductase-like, C-terminal NADP-linked domain"/>
    <property type="match status" value="1"/>
</dbReference>
<dbReference type="PROSITE" id="PS51384">
    <property type="entry name" value="FAD_FR"/>
    <property type="match status" value="1"/>
</dbReference>
<dbReference type="PRINTS" id="PR00409">
    <property type="entry name" value="PHDIOXRDTASE"/>
</dbReference>
<dbReference type="InterPro" id="IPR001709">
    <property type="entry name" value="Flavoprot_Pyr_Nucl_cyt_Rdtase"/>
</dbReference>
<keyword evidence="4" id="KW-1185">Reference proteome</keyword>
<dbReference type="PRINTS" id="PR00371">
    <property type="entry name" value="FPNCR"/>
</dbReference>
<dbReference type="CDD" id="cd00207">
    <property type="entry name" value="fer2"/>
    <property type="match status" value="1"/>
</dbReference>
<dbReference type="Proteomes" id="UP001605918">
    <property type="component" value="Unassembled WGS sequence"/>
</dbReference>
<dbReference type="InterPro" id="IPR039261">
    <property type="entry name" value="FNR_nucleotide-bd"/>
</dbReference>
<dbReference type="SUPFAM" id="SSF54292">
    <property type="entry name" value="2Fe-2S ferredoxin-like"/>
    <property type="match status" value="1"/>
</dbReference>
<dbReference type="PANTHER" id="PTHR42815">
    <property type="entry name" value="FAD-BINDING, PUTATIVE (AFU_ORTHOLOGUE AFUA_6G07600)-RELATED"/>
    <property type="match status" value="1"/>
</dbReference>
<dbReference type="SUPFAM" id="SSF63380">
    <property type="entry name" value="Riboflavin synthase domain-like"/>
    <property type="match status" value="1"/>
</dbReference>
<dbReference type="CDD" id="cd06184">
    <property type="entry name" value="flavohem_like_fad_nad_binding"/>
    <property type="match status" value="1"/>
</dbReference>
<dbReference type="InterPro" id="IPR008333">
    <property type="entry name" value="Cbr1-like_FAD-bd_dom"/>
</dbReference>
<dbReference type="Gene3D" id="3.10.20.30">
    <property type="match status" value="1"/>
</dbReference>
<evidence type="ECO:0000259" key="2">
    <source>
        <dbReference type="PROSITE" id="PS51384"/>
    </source>
</evidence>